<dbReference type="Gene3D" id="1.10.287.210">
    <property type="match status" value="1"/>
</dbReference>
<proteinExistence type="predicted"/>
<dbReference type="AlphaFoldDB" id="A0A3Q3FVT4"/>
<dbReference type="Ensembl" id="ENSLBET00000024206.1">
    <property type="protein sequence ID" value="ENSLBEP00000023008.1"/>
    <property type="gene ID" value="ENSLBEG00000017636.1"/>
</dbReference>
<sequence length="84" mass="9080">MHYHSPYYQLDLSLVANETLKGLQALGSEIALIRQFVIDNRKALDAITAAQGGVCAIVGEGCCTYLPSRSEGLGICGLHLFDRI</sequence>
<dbReference type="PANTHER" id="PTHR10424">
    <property type="entry name" value="VIRAL ENVELOPE PROTEIN"/>
    <property type="match status" value="1"/>
</dbReference>
<reference evidence="1" key="1">
    <citation type="submission" date="2025-08" db="UniProtKB">
        <authorList>
            <consortium name="Ensembl"/>
        </authorList>
    </citation>
    <scope>IDENTIFICATION</scope>
</reference>
<accession>A0A3Q3FVT4</accession>
<dbReference type="GeneTree" id="ENSGT00970000193677"/>
<reference evidence="1" key="2">
    <citation type="submission" date="2025-09" db="UniProtKB">
        <authorList>
            <consortium name="Ensembl"/>
        </authorList>
    </citation>
    <scope>IDENTIFICATION</scope>
</reference>
<dbReference type="SUPFAM" id="SSF58069">
    <property type="entry name" value="Virus ectodomain"/>
    <property type="match status" value="1"/>
</dbReference>
<dbReference type="InParanoid" id="A0A3Q3FVT4"/>
<dbReference type="InterPro" id="IPR018154">
    <property type="entry name" value="TLV/ENV_coat_polyprotein"/>
</dbReference>
<evidence type="ECO:0000313" key="2">
    <source>
        <dbReference type="Proteomes" id="UP000261660"/>
    </source>
</evidence>
<keyword evidence="2" id="KW-1185">Reference proteome</keyword>
<evidence type="ECO:0000313" key="1">
    <source>
        <dbReference type="Ensembl" id="ENSLBEP00000023008.1"/>
    </source>
</evidence>
<dbReference type="STRING" id="56723.ENSLBEP00000023008"/>
<dbReference type="Proteomes" id="UP000261660">
    <property type="component" value="Unplaced"/>
</dbReference>
<dbReference type="Pfam" id="PF00429">
    <property type="entry name" value="TLV_coat"/>
    <property type="match status" value="1"/>
</dbReference>
<protein>
    <submittedName>
        <fullName evidence="1">Uncharacterized protein</fullName>
    </submittedName>
</protein>
<name>A0A3Q3FVT4_9LABR</name>
<organism evidence="1 2">
    <name type="scientific">Labrus bergylta</name>
    <name type="common">ballan wrasse</name>
    <dbReference type="NCBI Taxonomy" id="56723"/>
    <lineage>
        <taxon>Eukaryota</taxon>
        <taxon>Metazoa</taxon>
        <taxon>Chordata</taxon>
        <taxon>Craniata</taxon>
        <taxon>Vertebrata</taxon>
        <taxon>Euteleostomi</taxon>
        <taxon>Actinopterygii</taxon>
        <taxon>Neopterygii</taxon>
        <taxon>Teleostei</taxon>
        <taxon>Neoteleostei</taxon>
        <taxon>Acanthomorphata</taxon>
        <taxon>Eupercaria</taxon>
        <taxon>Labriformes</taxon>
        <taxon>Labridae</taxon>
        <taxon>Labrus</taxon>
    </lineage>
</organism>